<dbReference type="Proteomes" id="UP000568380">
    <property type="component" value="Unassembled WGS sequence"/>
</dbReference>
<dbReference type="Gene3D" id="3.30.450.180">
    <property type="match status" value="1"/>
</dbReference>
<dbReference type="GO" id="GO:0003677">
    <property type="term" value="F:DNA binding"/>
    <property type="evidence" value="ECO:0007669"/>
    <property type="project" value="InterPro"/>
</dbReference>
<gene>
    <name evidence="3" type="ORF">HNR40_007820</name>
</gene>
<dbReference type="Gene3D" id="1.10.260.40">
    <property type="entry name" value="lambda repressor-like DNA-binding domains"/>
    <property type="match status" value="1"/>
</dbReference>
<dbReference type="PROSITE" id="PS50943">
    <property type="entry name" value="HTH_CROC1"/>
    <property type="match status" value="1"/>
</dbReference>
<dbReference type="PANTHER" id="PTHR35010:SF4">
    <property type="entry name" value="BLL5781 PROTEIN"/>
    <property type="match status" value="1"/>
</dbReference>
<dbReference type="InterPro" id="IPR010982">
    <property type="entry name" value="Lambda_DNA-bd_dom_sf"/>
</dbReference>
<keyword evidence="4" id="KW-1185">Reference proteome</keyword>
<dbReference type="Pfam" id="PF17765">
    <property type="entry name" value="MLTR_LBD"/>
    <property type="match status" value="1"/>
</dbReference>
<evidence type="ECO:0000259" key="2">
    <source>
        <dbReference type="PROSITE" id="PS50943"/>
    </source>
</evidence>
<proteinExistence type="predicted"/>
<evidence type="ECO:0000313" key="3">
    <source>
        <dbReference type="EMBL" id="MBB5082325.1"/>
    </source>
</evidence>
<dbReference type="AlphaFoldDB" id="A0A7W8ABU4"/>
<evidence type="ECO:0000256" key="1">
    <source>
        <dbReference type="SAM" id="MobiDB-lite"/>
    </source>
</evidence>
<reference evidence="3 4" key="1">
    <citation type="submission" date="2020-08" db="EMBL/GenBank/DDBJ databases">
        <title>Genomic Encyclopedia of Type Strains, Phase IV (KMG-IV): sequencing the most valuable type-strain genomes for metagenomic binning, comparative biology and taxonomic classification.</title>
        <authorList>
            <person name="Goeker M."/>
        </authorList>
    </citation>
    <scope>NUCLEOTIDE SEQUENCE [LARGE SCALE GENOMIC DNA]</scope>
    <source>
        <strain evidence="3 4">DSM 45385</strain>
    </source>
</reference>
<comment type="caution">
    <text evidence="3">The sequence shown here is derived from an EMBL/GenBank/DDBJ whole genome shotgun (WGS) entry which is preliminary data.</text>
</comment>
<dbReference type="SUPFAM" id="SSF47413">
    <property type="entry name" value="lambda repressor-like DNA-binding domains"/>
    <property type="match status" value="1"/>
</dbReference>
<dbReference type="Pfam" id="PF01381">
    <property type="entry name" value="HTH_3"/>
    <property type="match status" value="1"/>
</dbReference>
<accession>A0A7W8ABU4</accession>
<name>A0A7W8ABU4_9ACTN</name>
<dbReference type="RefSeq" id="WP_184970460.1">
    <property type="nucleotide sequence ID" value="NZ_JACHIN010000013.1"/>
</dbReference>
<sequence>MSQLDLASAAMTTPRHMSFLETGRSNPSREMVLRLSGALDVPLRDRNGMLLAAGFAPLFAHSGLDDPALRRVVAAIDQILDRHDPLPAVVLDRGWNLVRANQGAARLFGTLFAPAPIPEDANVLRLIIEPGPIRDAVANWDEVVPALLERARREAVGGVLDLVTAELVQELRSRPEVEALIAAPRTTPAPIPIVDVHFRLGGAVVRFFSVVSTIGTPVDVTAQELRVEAFFPSDEESTERWSADYSRIHPGRRRQAKSSPPNVRTHENELLT</sequence>
<evidence type="ECO:0000313" key="4">
    <source>
        <dbReference type="Proteomes" id="UP000568380"/>
    </source>
</evidence>
<dbReference type="PANTHER" id="PTHR35010">
    <property type="entry name" value="BLL4672 PROTEIN-RELATED"/>
    <property type="match status" value="1"/>
</dbReference>
<dbReference type="InterPro" id="IPR001387">
    <property type="entry name" value="Cro/C1-type_HTH"/>
</dbReference>
<organism evidence="3 4">
    <name type="scientific">Nonomuraea endophytica</name>
    <dbReference type="NCBI Taxonomy" id="714136"/>
    <lineage>
        <taxon>Bacteria</taxon>
        <taxon>Bacillati</taxon>
        <taxon>Actinomycetota</taxon>
        <taxon>Actinomycetes</taxon>
        <taxon>Streptosporangiales</taxon>
        <taxon>Streptosporangiaceae</taxon>
        <taxon>Nonomuraea</taxon>
    </lineage>
</organism>
<dbReference type="InterPro" id="IPR041413">
    <property type="entry name" value="MLTR_LBD"/>
</dbReference>
<feature type="region of interest" description="Disordered" evidence="1">
    <location>
        <begin position="241"/>
        <end position="272"/>
    </location>
</feature>
<dbReference type="EMBL" id="JACHIN010000013">
    <property type="protein sequence ID" value="MBB5082325.1"/>
    <property type="molecule type" value="Genomic_DNA"/>
</dbReference>
<protein>
    <submittedName>
        <fullName evidence="3">Transcriptional regulator with XRE-family HTH domain</fullName>
    </submittedName>
</protein>
<dbReference type="CDD" id="cd00093">
    <property type="entry name" value="HTH_XRE"/>
    <property type="match status" value="1"/>
</dbReference>
<feature type="domain" description="HTH cro/C1-type" evidence="2">
    <location>
        <begin position="1"/>
        <end position="46"/>
    </location>
</feature>